<keyword evidence="16" id="KW-1185">Reference proteome</keyword>
<keyword evidence="6 11" id="KW-0819">tRNA processing</keyword>
<name>A0A166F6J7_9EURY</name>
<comment type="cofactor">
    <cofactor evidence="11">
        <name>[4Fe-4S] cluster</name>
        <dbReference type="ChEBI" id="CHEBI:49883"/>
    </cofactor>
    <text evidence="11">Binds 1 or 2 [4Fe-4S] cluster. One cluster is coordinated with 3 cysteines and an exchangeable S-adenosyl-L-methionine.</text>
</comment>
<keyword evidence="4 11" id="KW-0808">Transferase</keyword>
<dbReference type="InterPro" id="IPR005839">
    <property type="entry name" value="Methylthiotransferase"/>
</dbReference>
<keyword evidence="5 11" id="KW-0949">S-adenosyl-L-methionine</keyword>
<dbReference type="InterPro" id="IPR007197">
    <property type="entry name" value="rSAM"/>
</dbReference>
<feature type="domain" description="Radical SAM core" evidence="14">
    <location>
        <begin position="145"/>
        <end position="374"/>
    </location>
</feature>
<accession>A0A166F6J7</accession>
<evidence type="ECO:0000256" key="10">
    <source>
        <dbReference type="ARBA" id="ARBA00051661"/>
    </source>
</evidence>
<dbReference type="InterPro" id="IPR002792">
    <property type="entry name" value="TRAM_dom"/>
</dbReference>
<keyword evidence="7 11" id="KW-0479">Metal-binding</keyword>
<proteinExistence type="inferred from homology"/>
<dbReference type="PROSITE" id="PS51449">
    <property type="entry name" value="MTTASE_N"/>
    <property type="match status" value="1"/>
</dbReference>
<organism evidence="15 16">
    <name type="scientific">Methanobrevibacter cuticularis</name>
    <dbReference type="NCBI Taxonomy" id="47311"/>
    <lineage>
        <taxon>Archaea</taxon>
        <taxon>Methanobacteriati</taxon>
        <taxon>Methanobacteriota</taxon>
        <taxon>Methanomada group</taxon>
        <taxon>Methanobacteria</taxon>
        <taxon>Methanobacteriales</taxon>
        <taxon>Methanobacteriaceae</taxon>
        <taxon>Methanobrevibacter</taxon>
    </lineage>
</organism>
<dbReference type="PANTHER" id="PTHR11918">
    <property type="entry name" value="RADICAL SAM PROTEINS"/>
    <property type="match status" value="1"/>
</dbReference>
<dbReference type="FunFam" id="3.40.50.12160:FF:000003">
    <property type="entry name" value="CDK5 regulatory subunit-associated protein 1"/>
    <property type="match status" value="1"/>
</dbReference>
<evidence type="ECO:0000256" key="6">
    <source>
        <dbReference type="ARBA" id="ARBA00022694"/>
    </source>
</evidence>
<evidence type="ECO:0000256" key="2">
    <source>
        <dbReference type="ARBA" id="ARBA00008616"/>
    </source>
</evidence>
<dbReference type="SUPFAM" id="SSF102114">
    <property type="entry name" value="Radical SAM enzymes"/>
    <property type="match status" value="1"/>
</dbReference>
<dbReference type="PROSITE" id="PS50926">
    <property type="entry name" value="TRAM"/>
    <property type="match status" value="1"/>
</dbReference>
<dbReference type="SMART" id="SM00729">
    <property type="entry name" value="Elp3"/>
    <property type="match status" value="1"/>
</dbReference>
<dbReference type="SFLD" id="SFLDG01082">
    <property type="entry name" value="B12-binding_domain_containing"/>
    <property type="match status" value="1"/>
</dbReference>
<dbReference type="FunFam" id="3.80.30.20:FF:000002">
    <property type="entry name" value="threonylcarbamoyladenosine tRNA methylthiotransferase isoform X2"/>
    <property type="match status" value="1"/>
</dbReference>
<dbReference type="Proteomes" id="UP000077275">
    <property type="component" value="Unassembled WGS sequence"/>
</dbReference>
<dbReference type="Gene3D" id="3.80.30.20">
    <property type="entry name" value="tm_1862 like domain"/>
    <property type="match status" value="1"/>
</dbReference>
<comment type="similarity">
    <text evidence="2 11">Belongs to the methylthiotransferase family. CDKAL1 subfamily.</text>
</comment>
<dbReference type="GO" id="GO:0035598">
    <property type="term" value="F:tRNA (N(6)-L-threonylcarbamoyladenosine(37)-C(2))-methylthiotransferase activity"/>
    <property type="evidence" value="ECO:0007669"/>
    <property type="project" value="UniProtKB-UniRule"/>
</dbReference>
<dbReference type="InterPro" id="IPR038135">
    <property type="entry name" value="Methylthiotransferase_N_sf"/>
</dbReference>
<dbReference type="Pfam" id="PF01938">
    <property type="entry name" value="TRAM"/>
    <property type="match status" value="1"/>
</dbReference>
<keyword evidence="3 11" id="KW-0004">4Fe-4S</keyword>
<dbReference type="InterPro" id="IPR013848">
    <property type="entry name" value="Methylthiotransferase_N"/>
</dbReference>
<comment type="function">
    <text evidence="1 11">Catalyzes the methylthiolation of N6-threonylcarbamoyladenosine (t(6)A), leading to the formation of 2-methylthio-N6-threonylcarbamoyladenosine (ms(2)t(6)A) at position 37 in tRNAs that read codons beginning with adenine.</text>
</comment>
<evidence type="ECO:0000256" key="4">
    <source>
        <dbReference type="ARBA" id="ARBA00022679"/>
    </source>
</evidence>
<dbReference type="InterPro" id="IPR023404">
    <property type="entry name" value="rSAM_horseshoe"/>
</dbReference>
<feature type="domain" description="MTTase N-terminal" evidence="13">
    <location>
        <begin position="12"/>
        <end position="124"/>
    </location>
</feature>
<evidence type="ECO:0000256" key="8">
    <source>
        <dbReference type="ARBA" id="ARBA00023004"/>
    </source>
</evidence>
<keyword evidence="8 11" id="KW-0408">Iron</keyword>
<dbReference type="SFLD" id="SFLDS00029">
    <property type="entry name" value="Radical_SAM"/>
    <property type="match status" value="1"/>
</dbReference>
<evidence type="ECO:0000313" key="15">
    <source>
        <dbReference type="EMBL" id="KZX17365.1"/>
    </source>
</evidence>
<evidence type="ECO:0000256" key="3">
    <source>
        <dbReference type="ARBA" id="ARBA00022485"/>
    </source>
</evidence>
<dbReference type="GO" id="GO:0046872">
    <property type="term" value="F:metal ion binding"/>
    <property type="evidence" value="ECO:0007669"/>
    <property type="project" value="UniProtKB-UniRule"/>
</dbReference>
<dbReference type="SFLD" id="SFLDG01061">
    <property type="entry name" value="methylthiotransferase"/>
    <property type="match status" value="1"/>
</dbReference>
<dbReference type="EMBL" id="LWMW01000044">
    <property type="protein sequence ID" value="KZX17365.1"/>
    <property type="molecule type" value="Genomic_DNA"/>
</dbReference>
<dbReference type="InterPro" id="IPR006466">
    <property type="entry name" value="MiaB-like_arc_euk"/>
</dbReference>
<comment type="catalytic activity">
    <reaction evidence="10 11">
        <text>N(6)-L-threonylcarbamoyladenosine(37) in tRNA + (sulfur carrier)-SH + AH2 + 2 S-adenosyl-L-methionine = 2-methylsulfanyl-N(6)-L-threonylcarbamoyladenosine(37) in tRNA + (sulfur carrier)-H + 5'-deoxyadenosine + L-methionine + A + S-adenosyl-L-homocysteine + 2 H(+)</text>
        <dbReference type="Rhea" id="RHEA:37075"/>
        <dbReference type="Rhea" id="RHEA-COMP:10163"/>
        <dbReference type="Rhea" id="RHEA-COMP:11092"/>
        <dbReference type="Rhea" id="RHEA-COMP:14737"/>
        <dbReference type="Rhea" id="RHEA-COMP:14739"/>
        <dbReference type="ChEBI" id="CHEBI:13193"/>
        <dbReference type="ChEBI" id="CHEBI:15378"/>
        <dbReference type="ChEBI" id="CHEBI:17319"/>
        <dbReference type="ChEBI" id="CHEBI:17499"/>
        <dbReference type="ChEBI" id="CHEBI:29917"/>
        <dbReference type="ChEBI" id="CHEBI:57844"/>
        <dbReference type="ChEBI" id="CHEBI:57856"/>
        <dbReference type="ChEBI" id="CHEBI:59789"/>
        <dbReference type="ChEBI" id="CHEBI:64428"/>
        <dbReference type="ChEBI" id="CHEBI:74418"/>
        <dbReference type="ChEBI" id="CHEBI:74420"/>
        <dbReference type="EC" id="2.8.4.5"/>
    </reaction>
</comment>
<keyword evidence="9 11" id="KW-0411">Iron-sulfur</keyword>
<dbReference type="NCBIfam" id="TIGR01578">
    <property type="entry name" value="MiaB-like-B"/>
    <property type="match status" value="1"/>
</dbReference>
<dbReference type="STRING" id="47311.MBCUT_02310"/>
<dbReference type="AlphaFoldDB" id="A0A166F6J7"/>
<protein>
    <recommendedName>
        <fullName evidence="11">tRNA-t(6)A37 methylthiotransferase</fullName>
        <ecNumber evidence="11">2.8.4.5</ecNumber>
    </recommendedName>
</protein>
<dbReference type="Gene3D" id="3.40.50.12160">
    <property type="entry name" value="Methylthiotransferase, N-terminal domain"/>
    <property type="match status" value="1"/>
</dbReference>
<dbReference type="PROSITE" id="PS51918">
    <property type="entry name" value="RADICAL_SAM"/>
    <property type="match status" value="1"/>
</dbReference>
<sequence>MSNLNKNNKSSSKVFIETYGCTFNKADSQIIAGSLIENDIEVVGTIEEADVAIVNTCYVKQPTENKVTNKIQKLNEQFPDKKIIVSGCMVEIDPKKLDKIAPAASWIGPHKLNHAPDVVRSTLNGQISRECGFTRDSKVGVPKIRFDPFIHIIQICEGCLGTCSYCCTRFARGPLNSYSIEDIKKEASEAIAEGCVEIQLTAQDTAAFGKDTKEKLSDLIREIATLDGNFRVRVGMMHPKNIGNDLDNLIKAINLPNVYKFIHLPIQSGSNKVLQDMRREHDIDEYKHIVKRFKEGIPELTIATDIIVGYPTEDDDDFNKTSELLEEIKPGLIHLSKYKHREGASSSTLPEIPYKIMKKRSKDLTDIKSKITEEENRKLIGSIQDALVVEEGSKGGFIAKTNFYIPVVVEDAEIGTFIKVKITETTSTYLKGIKID</sequence>
<dbReference type="RefSeq" id="WP_067257739.1">
    <property type="nucleotide sequence ID" value="NZ_LWMW01000044.1"/>
</dbReference>
<dbReference type="GO" id="GO:0051539">
    <property type="term" value="F:4 iron, 4 sulfur cluster binding"/>
    <property type="evidence" value="ECO:0007669"/>
    <property type="project" value="UniProtKB-UniRule"/>
</dbReference>
<dbReference type="OrthoDB" id="372134at2157"/>
<evidence type="ECO:0000259" key="13">
    <source>
        <dbReference type="PROSITE" id="PS51449"/>
    </source>
</evidence>
<dbReference type="NCBIfam" id="TIGR00089">
    <property type="entry name" value="MiaB/RimO family radical SAM methylthiotransferase"/>
    <property type="match status" value="1"/>
</dbReference>
<dbReference type="PATRIC" id="fig|47311.3.peg.257"/>
<dbReference type="EC" id="2.8.4.5" evidence="11"/>
<evidence type="ECO:0000256" key="9">
    <source>
        <dbReference type="ARBA" id="ARBA00023014"/>
    </source>
</evidence>
<dbReference type="InterPro" id="IPR006638">
    <property type="entry name" value="Elp3/MiaA/NifB-like_rSAM"/>
</dbReference>
<dbReference type="InterPro" id="IPR058240">
    <property type="entry name" value="rSAM_sf"/>
</dbReference>
<gene>
    <name evidence="15" type="primary">miaB_1</name>
    <name evidence="15" type="ORF">MBCUT_02310</name>
</gene>
<evidence type="ECO:0000256" key="5">
    <source>
        <dbReference type="ARBA" id="ARBA00022691"/>
    </source>
</evidence>
<comment type="caution">
    <text evidence="15">The sequence shown here is derived from an EMBL/GenBank/DDBJ whole genome shotgun (WGS) entry which is preliminary data.</text>
</comment>
<evidence type="ECO:0000256" key="7">
    <source>
        <dbReference type="ARBA" id="ARBA00022723"/>
    </source>
</evidence>
<evidence type="ECO:0000313" key="16">
    <source>
        <dbReference type="Proteomes" id="UP000077275"/>
    </source>
</evidence>
<evidence type="ECO:0000256" key="11">
    <source>
        <dbReference type="RuleBase" id="RU368081"/>
    </source>
</evidence>
<dbReference type="PROSITE" id="PS01278">
    <property type="entry name" value="MTTASE_RADICAL"/>
    <property type="match status" value="1"/>
</dbReference>
<reference evidence="15 16" key="1">
    <citation type="submission" date="2016-04" db="EMBL/GenBank/DDBJ databases">
        <title>Genome sequence of Methanobrevibacter cuticularis DSM 11139.</title>
        <authorList>
            <person name="Poehlein A."/>
            <person name="Seedorf H."/>
            <person name="Daniel R."/>
        </authorList>
    </citation>
    <scope>NUCLEOTIDE SEQUENCE [LARGE SCALE GENOMIC DNA]</scope>
    <source>
        <strain evidence="15 16">DSM 11139</strain>
    </source>
</reference>
<dbReference type="Pfam" id="PF04055">
    <property type="entry name" value="Radical_SAM"/>
    <property type="match status" value="1"/>
</dbReference>
<evidence type="ECO:0000259" key="12">
    <source>
        <dbReference type="PROSITE" id="PS50926"/>
    </source>
</evidence>
<dbReference type="Pfam" id="PF00919">
    <property type="entry name" value="UPF0004"/>
    <property type="match status" value="1"/>
</dbReference>
<dbReference type="PANTHER" id="PTHR11918:SF45">
    <property type="entry name" value="THREONYLCARBAMOYLADENOSINE TRNA METHYLTHIOTRANSFERASE"/>
    <property type="match status" value="1"/>
</dbReference>
<dbReference type="InterPro" id="IPR020612">
    <property type="entry name" value="Methylthiotransferase_CS"/>
</dbReference>
<feature type="domain" description="TRAM" evidence="12">
    <location>
        <begin position="377"/>
        <end position="436"/>
    </location>
</feature>
<evidence type="ECO:0000256" key="1">
    <source>
        <dbReference type="ARBA" id="ARBA00002399"/>
    </source>
</evidence>
<evidence type="ECO:0000259" key="14">
    <source>
        <dbReference type="PROSITE" id="PS51918"/>
    </source>
</evidence>